<dbReference type="HAMAP" id="MF_00232">
    <property type="entry name" value="eIF_2_beta"/>
    <property type="match status" value="1"/>
</dbReference>
<evidence type="ECO:0000256" key="8">
    <source>
        <dbReference type="ARBA" id="ARBA00032408"/>
    </source>
</evidence>
<protein>
    <recommendedName>
        <fullName evidence="4 9">Translation initiation factor 2 subunit beta</fullName>
    </recommendedName>
    <alternativeName>
        <fullName evidence="7 9">aIF2-beta</fullName>
    </alternativeName>
    <alternativeName>
        <fullName evidence="8 9">eIF-2-beta</fullName>
    </alternativeName>
</protein>
<evidence type="ECO:0000256" key="2">
    <source>
        <dbReference type="ARBA" id="ARBA00010397"/>
    </source>
</evidence>
<evidence type="ECO:0000313" key="11">
    <source>
        <dbReference type="EMBL" id="KXA95144.1"/>
    </source>
</evidence>
<evidence type="ECO:0000256" key="6">
    <source>
        <dbReference type="ARBA" id="ARBA00022917"/>
    </source>
</evidence>
<dbReference type="InterPro" id="IPR016190">
    <property type="entry name" value="Transl_init_fac_IF2/IF5_Zn-bd"/>
</dbReference>
<comment type="subunit">
    <text evidence="3 9">Heterotrimer composed of an alpha, a beta and a gamma chain.</text>
</comment>
<dbReference type="InterPro" id="IPR016189">
    <property type="entry name" value="Transl_init_fac_IF2/IF5_N"/>
</dbReference>
<evidence type="ECO:0000256" key="3">
    <source>
        <dbReference type="ARBA" id="ARBA00011243"/>
    </source>
</evidence>
<dbReference type="AlphaFoldDB" id="A0A133ULQ5"/>
<feature type="domain" description="Translation initiation factor IF2/IF5" evidence="10">
    <location>
        <begin position="23"/>
        <end position="130"/>
    </location>
</feature>
<reference evidence="11 12" key="1">
    <citation type="journal article" date="2016" name="Sci. Rep.">
        <title>Metabolic traits of an uncultured archaeal lineage -MSBL1- from brine pools of the Red Sea.</title>
        <authorList>
            <person name="Mwirichia R."/>
            <person name="Alam I."/>
            <person name="Rashid M."/>
            <person name="Vinu M."/>
            <person name="Ba-Alawi W."/>
            <person name="Anthony Kamau A."/>
            <person name="Kamanda Ngugi D."/>
            <person name="Goker M."/>
            <person name="Klenk H.P."/>
            <person name="Bajic V."/>
            <person name="Stingl U."/>
        </authorList>
    </citation>
    <scope>NUCLEOTIDE SEQUENCE [LARGE SCALE GENOMIC DNA]</scope>
    <source>
        <strain evidence="11">SCGC-AAA259E19</strain>
    </source>
</reference>
<gene>
    <name evidence="9" type="primary">eif2b</name>
    <name evidence="11" type="ORF">AKJ65_02465</name>
</gene>
<comment type="function">
    <text evidence="1 9">eIF-2 functions in the early steps of protein synthesis by forming a ternary complex with GTP and initiator tRNA.</text>
</comment>
<dbReference type="NCBIfam" id="NF003067">
    <property type="entry name" value="PRK03988.1"/>
    <property type="match status" value="1"/>
</dbReference>
<dbReference type="PANTHER" id="PTHR23001">
    <property type="entry name" value="EUKARYOTIC TRANSLATION INITIATION FACTOR"/>
    <property type="match status" value="1"/>
</dbReference>
<evidence type="ECO:0000259" key="10">
    <source>
        <dbReference type="SMART" id="SM00653"/>
    </source>
</evidence>
<keyword evidence="12" id="KW-1185">Reference proteome</keyword>
<sequence length="136" mass="15246">MAKDYEKLLDRAMEQIPEAPHKKSRFEIPEVDIDVSGNRTTLKNLGSIASELGRDPNLLMKYLLKELGTAGNREGDNGMFQGKFTKGELQERIDSFTEEYVLCDECGRPDTELIKEGRVTMLKCDACGARSSVRSV</sequence>
<evidence type="ECO:0000256" key="4">
    <source>
        <dbReference type="ARBA" id="ARBA00022314"/>
    </source>
</evidence>
<evidence type="ECO:0000256" key="1">
    <source>
        <dbReference type="ARBA" id="ARBA00003323"/>
    </source>
</evidence>
<dbReference type="Gene3D" id="3.30.30.170">
    <property type="match status" value="1"/>
</dbReference>
<dbReference type="InterPro" id="IPR045196">
    <property type="entry name" value="IF2/IF5"/>
</dbReference>
<dbReference type="EMBL" id="LHXO01000024">
    <property type="protein sequence ID" value="KXA95144.1"/>
    <property type="molecule type" value="Genomic_DNA"/>
</dbReference>
<organism evidence="11 12">
    <name type="scientific">candidate division MSBL1 archaeon SCGC-AAA259E19</name>
    <dbReference type="NCBI Taxonomy" id="1698264"/>
    <lineage>
        <taxon>Archaea</taxon>
        <taxon>Methanobacteriati</taxon>
        <taxon>Methanobacteriota</taxon>
        <taxon>candidate division MSBL1</taxon>
    </lineage>
</organism>
<dbReference type="SUPFAM" id="SSF100966">
    <property type="entry name" value="Translation initiation factor 2 beta, aIF2beta, N-terminal domain"/>
    <property type="match status" value="1"/>
</dbReference>
<dbReference type="PANTHER" id="PTHR23001:SF3">
    <property type="entry name" value="EUKARYOTIC TRANSLATION INITIATION FACTOR 2 SUBUNIT 2"/>
    <property type="match status" value="1"/>
</dbReference>
<comment type="similarity">
    <text evidence="2 9">Belongs to the eIF-2-beta/eIF-5 family.</text>
</comment>
<dbReference type="NCBIfam" id="TIGR00311">
    <property type="entry name" value="aIF-2beta"/>
    <property type="match status" value="1"/>
</dbReference>
<evidence type="ECO:0000256" key="7">
    <source>
        <dbReference type="ARBA" id="ARBA00031466"/>
    </source>
</evidence>
<comment type="caution">
    <text evidence="11">The sequence shown here is derived from an EMBL/GenBank/DDBJ whole genome shotgun (WGS) entry which is preliminary data.</text>
</comment>
<dbReference type="InterPro" id="IPR002735">
    <property type="entry name" value="Transl_init_fac_IF2/IF5_dom"/>
</dbReference>
<keyword evidence="6 9" id="KW-0648">Protein biosynthesis</keyword>
<dbReference type="SUPFAM" id="SSF75689">
    <property type="entry name" value="Zinc-binding domain of translation initiation factor 2 beta"/>
    <property type="match status" value="1"/>
</dbReference>
<evidence type="ECO:0000256" key="5">
    <source>
        <dbReference type="ARBA" id="ARBA00022540"/>
    </source>
</evidence>
<dbReference type="InterPro" id="IPR004458">
    <property type="entry name" value="TIF2_bsu_arc"/>
</dbReference>
<dbReference type="Proteomes" id="UP000070284">
    <property type="component" value="Unassembled WGS sequence"/>
</dbReference>
<proteinExistence type="inferred from homology"/>
<dbReference type="Pfam" id="PF01873">
    <property type="entry name" value="eIF-5_eIF-2B"/>
    <property type="match status" value="1"/>
</dbReference>
<accession>A0A133ULQ5</accession>
<dbReference type="SMART" id="SM00653">
    <property type="entry name" value="eIF2B_5"/>
    <property type="match status" value="1"/>
</dbReference>
<evidence type="ECO:0000313" key="12">
    <source>
        <dbReference type="Proteomes" id="UP000070284"/>
    </source>
</evidence>
<dbReference type="GO" id="GO:0003743">
    <property type="term" value="F:translation initiation factor activity"/>
    <property type="evidence" value="ECO:0007669"/>
    <property type="project" value="UniProtKB-UniRule"/>
</dbReference>
<name>A0A133ULQ5_9EURY</name>
<keyword evidence="5 9" id="KW-0396">Initiation factor</keyword>
<evidence type="ECO:0000256" key="9">
    <source>
        <dbReference type="HAMAP-Rule" id="MF_00232"/>
    </source>
</evidence>